<dbReference type="RefSeq" id="WP_284304538.1">
    <property type="nucleotide sequence ID" value="NZ_BSUO01000001.1"/>
</dbReference>
<feature type="transmembrane region" description="Helical" evidence="5">
    <location>
        <begin position="63"/>
        <end position="83"/>
    </location>
</feature>
<dbReference type="InterPro" id="IPR052902">
    <property type="entry name" value="ABC-2_transporter"/>
</dbReference>
<dbReference type="PANTHER" id="PTHR43027:SF2">
    <property type="entry name" value="TRANSPORT PERMEASE PROTEIN"/>
    <property type="match status" value="1"/>
</dbReference>
<feature type="transmembrane region" description="Helical" evidence="5">
    <location>
        <begin position="168"/>
        <end position="188"/>
    </location>
</feature>
<gene>
    <name evidence="7" type="ORF">GCM10025883_29630</name>
</gene>
<dbReference type="PANTHER" id="PTHR43027">
    <property type="entry name" value="DOXORUBICIN RESISTANCE ABC TRANSPORTER PERMEASE PROTEIN DRRC-RELATED"/>
    <property type="match status" value="1"/>
</dbReference>
<evidence type="ECO:0000256" key="2">
    <source>
        <dbReference type="ARBA" id="ARBA00022692"/>
    </source>
</evidence>
<evidence type="ECO:0000313" key="8">
    <source>
        <dbReference type="Proteomes" id="UP001157126"/>
    </source>
</evidence>
<feature type="transmembrane region" description="Helical" evidence="5">
    <location>
        <begin position="25"/>
        <end position="43"/>
    </location>
</feature>
<organism evidence="7 8">
    <name type="scientific">Mobilicoccus caccae</name>
    <dbReference type="NCBI Taxonomy" id="1859295"/>
    <lineage>
        <taxon>Bacteria</taxon>
        <taxon>Bacillati</taxon>
        <taxon>Actinomycetota</taxon>
        <taxon>Actinomycetes</taxon>
        <taxon>Micrococcales</taxon>
        <taxon>Dermatophilaceae</taxon>
        <taxon>Mobilicoccus</taxon>
    </lineage>
</organism>
<keyword evidence="2 5" id="KW-0812">Transmembrane</keyword>
<evidence type="ECO:0000256" key="5">
    <source>
        <dbReference type="SAM" id="Phobius"/>
    </source>
</evidence>
<evidence type="ECO:0000259" key="6">
    <source>
        <dbReference type="Pfam" id="PF01061"/>
    </source>
</evidence>
<feature type="transmembrane region" description="Helical" evidence="5">
    <location>
        <begin position="225"/>
        <end position="245"/>
    </location>
</feature>
<accession>A0ABQ6IUE7</accession>
<feature type="domain" description="ABC-2 type transporter transmembrane" evidence="6">
    <location>
        <begin position="7"/>
        <end position="214"/>
    </location>
</feature>
<protein>
    <recommendedName>
        <fullName evidence="6">ABC-2 type transporter transmembrane domain-containing protein</fullName>
    </recommendedName>
</protein>
<sequence length="250" mass="26092">MSTRRPFTALLGNETRLLAREPGPIIWAVLLPLLAAVITPLVPPVAAPRPFLDGLSFAQVYQPVLVLFTSSVLALQVLPTIVTQYREHGVLRRLRTTPAPAWQLLAAIVVLVLGLSLGMSFVLVVVPALLGLPLPANPAAFALTATLAALSFLAVGALLCGIARTSRVGAGLGGFVAACMWFMAGMWVPRALFPPALTAVADLTPGGAAADGMLRAMSGQWPGPASMAILLVWTTVASAVAARTFRFEAP</sequence>
<evidence type="ECO:0000256" key="4">
    <source>
        <dbReference type="ARBA" id="ARBA00023136"/>
    </source>
</evidence>
<comment type="caution">
    <text evidence="7">The sequence shown here is derived from an EMBL/GenBank/DDBJ whole genome shotgun (WGS) entry which is preliminary data.</text>
</comment>
<keyword evidence="3 5" id="KW-1133">Transmembrane helix</keyword>
<proteinExistence type="predicted"/>
<dbReference type="InterPro" id="IPR013525">
    <property type="entry name" value="ABC2_TM"/>
</dbReference>
<reference evidence="8" key="1">
    <citation type="journal article" date="2019" name="Int. J. Syst. Evol. Microbiol.">
        <title>The Global Catalogue of Microorganisms (GCM) 10K type strain sequencing project: providing services to taxonomists for standard genome sequencing and annotation.</title>
        <authorList>
            <consortium name="The Broad Institute Genomics Platform"/>
            <consortium name="The Broad Institute Genome Sequencing Center for Infectious Disease"/>
            <person name="Wu L."/>
            <person name="Ma J."/>
        </authorList>
    </citation>
    <scope>NUCLEOTIDE SEQUENCE [LARGE SCALE GENOMIC DNA]</scope>
    <source>
        <strain evidence="8">NBRC 113072</strain>
    </source>
</reference>
<comment type="subcellular location">
    <subcellularLocation>
        <location evidence="1">Membrane</location>
        <topology evidence="1">Multi-pass membrane protein</topology>
    </subcellularLocation>
</comment>
<evidence type="ECO:0000256" key="3">
    <source>
        <dbReference type="ARBA" id="ARBA00022989"/>
    </source>
</evidence>
<dbReference type="EMBL" id="BSUO01000001">
    <property type="protein sequence ID" value="GMA40918.1"/>
    <property type="molecule type" value="Genomic_DNA"/>
</dbReference>
<dbReference type="Pfam" id="PF01061">
    <property type="entry name" value="ABC2_membrane"/>
    <property type="match status" value="1"/>
</dbReference>
<feature type="transmembrane region" description="Helical" evidence="5">
    <location>
        <begin position="104"/>
        <end position="129"/>
    </location>
</feature>
<dbReference type="Proteomes" id="UP001157126">
    <property type="component" value="Unassembled WGS sequence"/>
</dbReference>
<keyword evidence="8" id="KW-1185">Reference proteome</keyword>
<name>A0ABQ6IUE7_9MICO</name>
<evidence type="ECO:0000256" key="1">
    <source>
        <dbReference type="ARBA" id="ARBA00004141"/>
    </source>
</evidence>
<evidence type="ECO:0000313" key="7">
    <source>
        <dbReference type="EMBL" id="GMA40918.1"/>
    </source>
</evidence>
<feature type="transmembrane region" description="Helical" evidence="5">
    <location>
        <begin position="141"/>
        <end position="161"/>
    </location>
</feature>
<keyword evidence="4 5" id="KW-0472">Membrane</keyword>